<dbReference type="GO" id="GO:1990189">
    <property type="term" value="F:protein N-terminal-serine acetyltransferase activity"/>
    <property type="evidence" value="ECO:0007669"/>
    <property type="project" value="TreeGrafter"/>
</dbReference>
<accession>B4CV76</accession>
<keyword evidence="3" id="KW-1185">Reference proteome</keyword>
<dbReference type="GO" id="GO:0005737">
    <property type="term" value="C:cytoplasm"/>
    <property type="evidence" value="ECO:0007669"/>
    <property type="project" value="TreeGrafter"/>
</dbReference>
<name>B4CV76_9BACT</name>
<comment type="caution">
    <text evidence="2">The sequence shown here is derived from an EMBL/GenBank/DDBJ whole genome shotgun (WGS) entry which is preliminary data.</text>
</comment>
<dbReference type="EMBL" id="ABVL01000001">
    <property type="protein sequence ID" value="EDY22464.1"/>
    <property type="molecule type" value="Genomic_DNA"/>
</dbReference>
<dbReference type="InterPro" id="IPR051908">
    <property type="entry name" value="Ribosomal_N-acetyltransferase"/>
</dbReference>
<sequence>MFFHRINDRHSLRQLSVRDAEELFSVLDASRAHLRHWLPWLDRTRSVADSRQFLTEVVQQAEVNHNIHAAILLDGRIVGVASYHRIDWQNRNTAIGYWIAAPQEGQGLVTASCQVLVDHAFAALNLHRLAIACATGNARSRAIPPRLGFVHEGRQRDAEWLYDHFVDHEIYVQLQPQWEARMITRLADTIPRPK</sequence>
<dbReference type="RefSeq" id="WP_006977916.1">
    <property type="nucleotide sequence ID" value="NZ_ABVL01000001.1"/>
</dbReference>
<dbReference type="Pfam" id="PF13302">
    <property type="entry name" value="Acetyltransf_3"/>
    <property type="match status" value="1"/>
</dbReference>
<evidence type="ECO:0000259" key="1">
    <source>
        <dbReference type="PROSITE" id="PS51186"/>
    </source>
</evidence>
<dbReference type="eggNOG" id="COG1670">
    <property type="taxonomic scope" value="Bacteria"/>
</dbReference>
<dbReference type="FunCoup" id="B4CV76">
    <property type="interactions" value="16"/>
</dbReference>
<keyword evidence="2" id="KW-0808">Transferase</keyword>
<dbReference type="GO" id="GO:0008999">
    <property type="term" value="F:protein-N-terminal-alanine acetyltransferase activity"/>
    <property type="evidence" value="ECO:0007669"/>
    <property type="project" value="TreeGrafter"/>
</dbReference>
<dbReference type="AlphaFoldDB" id="B4CV76"/>
<dbReference type="Gene3D" id="3.40.630.30">
    <property type="match status" value="1"/>
</dbReference>
<dbReference type="PANTHER" id="PTHR43441">
    <property type="entry name" value="RIBOSOMAL-PROTEIN-SERINE ACETYLTRANSFERASE"/>
    <property type="match status" value="1"/>
</dbReference>
<gene>
    <name evidence="2" type="ORF">CfE428DRAFT_0589</name>
</gene>
<dbReference type="STRING" id="497964.CfE428DRAFT_0589"/>
<reference evidence="2 3" key="1">
    <citation type="journal article" date="2011" name="J. Bacteriol.">
        <title>Genome sequence of Chthoniobacter flavus Ellin428, an aerobic heterotrophic soil bacterium.</title>
        <authorList>
            <person name="Kant R."/>
            <person name="van Passel M.W."/>
            <person name="Palva A."/>
            <person name="Lucas S."/>
            <person name="Lapidus A."/>
            <person name="Glavina Del Rio T."/>
            <person name="Dalin E."/>
            <person name="Tice H."/>
            <person name="Bruce D."/>
            <person name="Goodwin L."/>
            <person name="Pitluck S."/>
            <person name="Larimer F.W."/>
            <person name="Land M.L."/>
            <person name="Hauser L."/>
            <person name="Sangwan P."/>
            <person name="de Vos W.M."/>
            <person name="Janssen P.H."/>
            <person name="Smidt H."/>
        </authorList>
    </citation>
    <scope>NUCLEOTIDE SEQUENCE [LARGE SCALE GENOMIC DNA]</scope>
    <source>
        <strain evidence="2 3">Ellin428</strain>
    </source>
</reference>
<dbReference type="PANTHER" id="PTHR43441:SF12">
    <property type="entry name" value="RIBOSOMAL N-ACETYLTRANSFERASE YDAF-RELATED"/>
    <property type="match status" value="1"/>
</dbReference>
<proteinExistence type="predicted"/>
<evidence type="ECO:0000313" key="3">
    <source>
        <dbReference type="Proteomes" id="UP000005824"/>
    </source>
</evidence>
<organism evidence="2 3">
    <name type="scientific">Chthoniobacter flavus Ellin428</name>
    <dbReference type="NCBI Taxonomy" id="497964"/>
    <lineage>
        <taxon>Bacteria</taxon>
        <taxon>Pseudomonadati</taxon>
        <taxon>Verrucomicrobiota</taxon>
        <taxon>Spartobacteria</taxon>
        <taxon>Chthoniobacterales</taxon>
        <taxon>Chthoniobacteraceae</taxon>
        <taxon>Chthoniobacter</taxon>
    </lineage>
</organism>
<dbReference type="SUPFAM" id="SSF55729">
    <property type="entry name" value="Acyl-CoA N-acyltransferases (Nat)"/>
    <property type="match status" value="1"/>
</dbReference>
<protein>
    <submittedName>
        <fullName evidence="2">GCN5-related N-acetyltransferase</fullName>
    </submittedName>
</protein>
<dbReference type="InterPro" id="IPR016181">
    <property type="entry name" value="Acyl_CoA_acyltransferase"/>
</dbReference>
<feature type="domain" description="N-acetyltransferase" evidence="1">
    <location>
        <begin position="15"/>
        <end position="173"/>
    </location>
</feature>
<dbReference type="InParanoid" id="B4CV76"/>
<dbReference type="PROSITE" id="PS51186">
    <property type="entry name" value="GNAT"/>
    <property type="match status" value="1"/>
</dbReference>
<dbReference type="Proteomes" id="UP000005824">
    <property type="component" value="Unassembled WGS sequence"/>
</dbReference>
<evidence type="ECO:0000313" key="2">
    <source>
        <dbReference type="EMBL" id="EDY22464.1"/>
    </source>
</evidence>
<dbReference type="InterPro" id="IPR000182">
    <property type="entry name" value="GNAT_dom"/>
</dbReference>